<comment type="caution">
    <text evidence="4">The sequence shown here is derived from an EMBL/GenBank/DDBJ whole genome shotgun (WGS) entry which is preliminary data.</text>
</comment>
<evidence type="ECO:0000259" key="3">
    <source>
        <dbReference type="SMART" id="SM00471"/>
    </source>
</evidence>
<dbReference type="SMART" id="SM00471">
    <property type="entry name" value="HDc"/>
    <property type="match status" value="1"/>
</dbReference>
<sequence length="761" mass="85550">MSRKKHRPLGNPLSLSQAAAGWKNSVAMRWFLLLLFVFLFYFTISPRLVPETYDITLNGKSDRNIKAPKQFEDKEATLQAQEEAAEQVSPIYPIVSLRNELLIEDIFSRIEQLNLDDSITEAQKIEIYRRIIPERVDQYFANFAEMNQNSQTYSESLLAEMEKVVLSQKYLVPEETFYKLPKFTSDQLLEMRTVGREVVRKLMQESLTEAETARTKVAELVNGSSLALKTEREVVQELARLAISPNKFYDKQATEEAKAEARQNAEPVLIKQGDIIVKAGQVIKQDLYERLDDLGLLKERKNYFPQMGVLLFSILFTLALYGYGELTSATAALKRNNAHWMMSLLIFGLNIMFMHLVSLTHSESWPFVGYLAPVALGSMLVTLLIDFHLGLVSAFLFSLIASIILNVEQEHIFDFHYGFVAAVVSFTAVLAIHRASHRSSILKAGIMVSLFGSVAVLALMLVDPNPSRPDLVQSVIFVFSSGLLTAVLVIGLMPFFEVTFGILSALKLVELSNPNHPLLRKLLTETPGTYHHSLMVGNLSEAAAESVGANGLLCRVGSFYHDVGKTKRPLYFIENQNSSGNPHDKLDPRVSASIIIAHAKDGADMLKAHKLPKPIRDIAEQHHGVTFLKYFYFKAVKQAQEQGIESEWTEDDFRYPGPKAQSKEAAIVGIADCVEAAVRSLSHPTVEQIEGIIGKIIKDRLDDGQFNECDLTMRELDTIAETLKETVIGMFHSRIEYPDDKELKKMKEAQESREVNNAKDK</sequence>
<feature type="domain" description="HD/PDEase" evidence="3">
    <location>
        <begin position="525"/>
        <end position="686"/>
    </location>
</feature>
<evidence type="ECO:0000313" key="5">
    <source>
        <dbReference type="Proteomes" id="UP001596108"/>
    </source>
</evidence>
<keyword evidence="2" id="KW-0472">Membrane</keyword>
<dbReference type="SUPFAM" id="SSF109604">
    <property type="entry name" value="HD-domain/PDEase-like"/>
    <property type="match status" value="1"/>
</dbReference>
<proteinExistence type="predicted"/>
<accession>A0ABW0R4M0</accession>
<name>A0ABW0R4M0_9BACL</name>
<feature type="transmembrane region" description="Helical" evidence="2">
    <location>
        <begin position="474"/>
        <end position="496"/>
    </location>
</feature>
<feature type="transmembrane region" description="Helical" evidence="2">
    <location>
        <begin position="444"/>
        <end position="462"/>
    </location>
</feature>
<dbReference type="Gene3D" id="1.10.3210.10">
    <property type="entry name" value="Hypothetical protein af1432"/>
    <property type="match status" value="1"/>
</dbReference>
<keyword evidence="2" id="KW-1133">Transmembrane helix</keyword>
<evidence type="ECO:0000313" key="4">
    <source>
        <dbReference type="EMBL" id="MFC5532130.1"/>
    </source>
</evidence>
<feature type="region of interest" description="Disordered" evidence="1">
    <location>
        <begin position="742"/>
        <end position="761"/>
    </location>
</feature>
<dbReference type="Pfam" id="PF01966">
    <property type="entry name" value="HD"/>
    <property type="match status" value="1"/>
</dbReference>
<dbReference type="RefSeq" id="WP_378114100.1">
    <property type="nucleotide sequence ID" value="NZ_JBHSNC010000057.1"/>
</dbReference>
<feature type="transmembrane region" description="Helical" evidence="2">
    <location>
        <begin position="26"/>
        <end position="44"/>
    </location>
</feature>
<dbReference type="InterPro" id="IPR052722">
    <property type="entry name" value="PgpH_phosphodiesterase"/>
</dbReference>
<feature type="transmembrane region" description="Helical" evidence="2">
    <location>
        <begin position="303"/>
        <end position="323"/>
    </location>
</feature>
<dbReference type="InterPro" id="IPR006675">
    <property type="entry name" value="HDIG_dom"/>
</dbReference>
<keyword evidence="2" id="KW-0812">Transmembrane</keyword>
<evidence type="ECO:0000256" key="2">
    <source>
        <dbReference type="SAM" id="Phobius"/>
    </source>
</evidence>
<dbReference type="InterPro" id="IPR011624">
    <property type="entry name" value="Metal-dep_PHydrolase_7TM_extra"/>
</dbReference>
<evidence type="ECO:0000256" key="1">
    <source>
        <dbReference type="SAM" id="MobiDB-lite"/>
    </source>
</evidence>
<dbReference type="EMBL" id="JBHSNC010000057">
    <property type="protein sequence ID" value="MFC5532130.1"/>
    <property type="molecule type" value="Genomic_DNA"/>
</dbReference>
<keyword evidence="5" id="KW-1185">Reference proteome</keyword>
<dbReference type="InterPro" id="IPR003607">
    <property type="entry name" value="HD/PDEase_dom"/>
</dbReference>
<gene>
    <name evidence="4" type="ORF">ACFPQ4_22150</name>
</gene>
<dbReference type="CDD" id="cd00077">
    <property type="entry name" value="HDc"/>
    <property type="match status" value="1"/>
</dbReference>
<feature type="transmembrane region" description="Helical" evidence="2">
    <location>
        <begin position="344"/>
        <end position="361"/>
    </location>
</feature>
<feature type="transmembrane region" description="Helical" evidence="2">
    <location>
        <begin position="415"/>
        <end position="432"/>
    </location>
</feature>
<dbReference type="NCBIfam" id="TIGR00277">
    <property type="entry name" value="HDIG"/>
    <property type="match status" value="1"/>
</dbReference>
<dbReference type="Proteomes" id="UP001596108">
    <property type="component" value="Unassembled WGS sequence"/>
</dbReference>
<organism evidence="4 5">
    <name type="scientific">Cohnella yongneupensis</name>
    <dbReference type="NCBI Taxonomy" id="425006"/>
    <lineage>
        <taxon>Bacteria</taxon>
        <taxon>Bacillati</taxon>
        <taxon>Bacillota</taxon>
        <taxon>Bacilli</taxon>
        <taxon>Bacillales</taxon>
        <taxon>Paenibacillaceae</taxon>
        <taxon>Cohnella</taxon>
    </lineage>
</organism>
<dbReference type="PANTHER" id="PTHR36442:SF1">
    <property type="entry name" value="CYCLIC-DI-AMP PHOSPHODIESTERASE PGPH"/>
    <property type="match status" value="1"/>
</dbReference>
<dbReference type="Pfam" id="PF07698">
    <property type="entry name" value="7TM-7TMR_HD"/>
    <property type="match status" value="1"/>
</dbReference>
<protein>
    <submittedName>
        <fullName evidence="4">HD family phosphohydrolase</fullName>
    </submittedName>
</protein>
<dbReference type="InterPro" id="IPR011621">
    <property type="entry name" value="Metal-dep_PHydrolase_7TM_intra"/>
</dbReference>
<dbReference type="Pfam" id="PF07697">
    <property type="entry name" value="7TMR-HDED"/>
    <property type="match status" value="1"/>
</dbReference>
<dbReference type="InterPro" id="IPR006674">
    <property type="entry name" value="HD_domain"/>
</dbReference>
<dbReference type="PANTHER" id="PTHR36442">
    <property type="entry name" value="CYCLIC-DI-AMP PHOSPHODIESTERASE PGPH"/>
    <property type="match status" value="1"/>
</dbReference>
<reference evidence="5" key="1">
    <citation type="journal article" date="2019" name="Int. J. Syst. Evol. Microbiol.">
        <title>The Global Catalogue of Microorganisms (GCM) 10K type strain sequencing project: providing services to taxonomists for standard genome sequencing and annotation.</title>
        <authorList>
            <consortium name="The Broad Institute Genomics Platform"/>
            <consortium name="The Broad Institute Genome Sequencing Center for Infectious Disease"/>
            <person name="Wu L."/>
            <person name="Ma J."/>
        </authorList>
    </citation>
    <scope>NUCLEOTIDE SEQUENCE [LARGE SCALE GENOMIC DNA]</scope>
    <source>
        <strain evidence="5">CGMCC 1.18578</strain>
    </source>
</reference>